<accession>F2KR39</accession>
<evidence type="ECO:0000313" key="2">
    <source>
        <dbReference type="Proteomes" id="UP000008136"/>
    </source>
</evidence>
<dbReference type="HOGENOM" id="CLU_3178386_0_0_2"/>
<dbReference type="EMBL" id="CP002588">
    <property type="protein sequence ID" value="AEA46676.1"/>
    <property type="molecule type" value="Genomic_DNA"/>
</dbReference>
<dbReference type="KEGG" id="ave:Arcve_0656"/>
<reference evidence="1 2" key="1">
    <citation type="submission" date="2011-03" db="EMBL/GenBank/DDBJ databases">
        <title>The complete genome of Archaeoglobus veneficus SNP6.</title>
        <authorList>
            <consortium name="US DOE Joint Genome Institute (JGI-PGF)"/>
            <person name="Lucas S."/>
            <person name="Copeland A."/>
            <person name="Lapidus A."/>
            <person name="Bruce D."/>
            <person name="Goodwin L."/>
            <person name="Pitluck S."/>
            <person name="Kyrpides N."/>
            <person name="Mavromatis K."/>
            <person name="Pagani I."/>
            <person name="Ivanova N."/>
            <person name="Mikhailova N."/>
            <person name="Lu M."/>
            <person name="Detter J.C."/>
            <person name="Tapia R."/>
            <person name="Han C."/>
            <person name="Land M."/>
            <person name="Hauser L."/>
            <person name="Markowitz V."/>
            <person name="Cheng J.-F."/>
            <person name="Hugenholtz P."/>
            <person name="Woyke T."/>
            <person name="Wu D."/>
            <person name="Spring S."/>
            <person name="Brambilla E."/>
            <person name="Klenk H.-P."/>
            <person name="Eisen J.A."/>
        </authorList>
    </citation>
    <scope>NUCLEOTIDE SEQUENCE [LARGE SCALE GENOMIC DNA]</scope>
    <source>
        <strain>SNP6</strain>
    </source>
</reference>
<organism evidence="1 2">
    <name type="scientific">Archaeoglobus veneficus (strain DSM 11195 / SNP6)</name>
    <dbReference type="NCBI Taxonomy" id="693661"/>
    <lineage>
        <taxon>Archaea</taxon>
        <taxon>Methanobacteriati</taxon>
        <taxon>Methanobacteriota</taxon>
        <taxon>Archaeoglobi</taxon>
        <taxon>Archaeoglobales</taxon>
        <taxon>Archaeoglobaceae</taxon>
        <taxon>Archaeoglobus</taxon>
    </lineage>
</organism>
<gene>
    <name evidence="1" type="ordered locus">Arcve_0656</name>
</gene>
<name>F2KR39_ARCVS</name>
<evidence type="ECO:0000313" key="1">
    <source>
        <dbReference type="EMBL" id="AEA46676.1"/>
    </source>
</evidence>
<dbReference type="AlphaFoldDB" id="F2KR39"/>
<sequence length="46" mass="5153">MNPIITALMNQLGIKTEKLKSGGLKGKLVIEDLEIDFVIRRLDRDG</sequence>
<dbReference type="GeneID" id="43002829"/>
<protein>
    <submittedName>
        <fullName evidence="1">Uncharacterized protein</fullName>
    </submittedName>
</protein>
<proteinExistence type="predicted"/>
<keyword evidence="2" id="KW-1185">Reference proteome</keyword>
<dbReference type="Proteomes" id="UP000008136">
    <property type="component" value="Chromosome"/>
</dbReference>
<dbReference type="RefSeq" id="WP_013683348.1">
    <property type="nucleotide sequence ID" value="NC_015320.1"/>
</dbReference>